<reference evidence="2 3" key="1">
    <citation type="submission" date="2016-02" db="EMBL/GenBank/DDBJ databases">
        <title>Genome analysis of coral dinoflagellate symbionts highlights evolutionary adaptations to a symbiotic lifestyle.</title>
        <authorList>
            <person name="Aranda M."/>
            <person name="Li Y."/>
            <person name="Liew Y.J."/>
            <person name="Baumgarten S."/>
            <person name="Simakov O."/>
            <person name="Wilson M."/>
            <person name="Piel J."/>
            <person name="Ashoor H."/>
            <person name="Bougouffa S."/>
            <person name="Bajic V.B."/>
            <person name="Ryu T."/>
            <person name="Ravasi T."/>
            <person name="Bayer T."/>
            <person name="Micklem G."/>
            <person name="Kim H."/>
            <person name="Bhak J."/>
            <person name="Lajeunesse T.C."/>
            <person name="Voolstra C.R."/>
        </authorList>
    </citation>
    <scope>NUCLEOTIDE SEQUENCE [LARGE SCALE GENOMIC DNA]</scope>
    <source>
        <strain evidence="2 3">CCMP2467</strain>
    </source>
</reference>
<gene>
    <name evidence="2" type="ORF">AK812_SmicGene2472</name>
</gene>
<feature type="compositionally biased region" description="Basic and acidic residues" evidence="1">
    <location>
        <begin position="498"/>
        <end position="526"/>
    </location>
</feature>
<feature type="compositionally biased region" description="Low complexity" evidence="1">
    <location>
        <begin position="214"/>
        <end position="224"/>
    </location>
</feature>
<feature type="compositionally biased region" description="Basic and acidic residues" evidence="1">
    <location>
        <begin position="460"/>
        <end position="474"/>
    </location>
</feature>
<dbReference type="EMBL" id="LSRX01000027">
    <property type="protein sequence ID" value="OLQ13496.1"/>
    <property type="molecule type" value="Genomic_DNA"/>
</dbReference>
<dbReference type="OrthoDB" id="443079at2759"/>
<sequence>MAIGGGTAIRLHMDPDPRHIDMISEGLFGKLAGAAAAGADELRCSFTVPRPSFVFGRPFQVACEERQRRQREKEDAWQQEWIKNKREQDRLEKELKHQEEEQQRCHDVQRGSSLERVDQLIDALRAGAEQEAQRRQQEEEERQRKWREQEEQWKKQAEELRREKEKQAFREEQEYLRQKLQEEQRRFWASYAGCREQEQQRQRAEKQRQHEQQRQQQQQEQQPQRGREQQRRDQKQEKAVANQWTYVTLGKVAKADYTPEGLVCDQCAAPGQSSASPGAGSGPAVKVENAEVSEKALQHEEKLPEVSAERVFYDKSLAEGEQAKQEEMLAVLLKKILHDNNLVPKKDFEAVSAFVLGDFMYQEARELQQGLMDLAVKKKLKAKEAKSSECEGAADAAGYEIAGGAMGCASTEAKQPWPSRKPVGGGPATTGSSSASALPPAHAQADGERSRGGFFGRWRAKSEPAKEQSKKKDGPQASAPKGSQWTRWPGADMPRAASTEDKARSAKETAERAAREKMQKAAEHKASSLMDTVMKQIPWEHFTQSPEPESLAAFFDGRLQMDGGAAQVEGAASGEVLGAVAEVQLRGRRLAFVFLHSDGSERVRVVFDRRLFDSSSSELPFPSKSLHAETVRVEVQQSEGKDLFGLRWFRLPLEVSAGSTPGIPERPRRRRPSSSWVCCPLCPATSMRRFSLDRGLRAHLDAAHSEGDQEPKELEEAWHRKIAAMAEARGIFAHRSAEGLGGARRSAFINNQTTTDDRKLAPALEAARTGDVTTLEGLLREVSHWHLLRPCRDWLKRCAKQY</sequence>
<evidence type="ECO:0000256" key="1">
    <source>
        <dbReference type="SAM" id="MobiDB-lite"/>
    </source>
</evidence>
<accession>A0A1Q9F1A5</accession>
<dbReference type="AlphaFoldDB" id="A0A1Q9F1A5"/>
<evidence type="ECO:0000313" key="2">
    <source>
        <dbReference type="EMBL" id="OLQ13496.1"/>
    </source>
</evidence>
<comment type="caution">
    <text evidence="2">The sequence shown here is derived from an EMBL/GenBank/DDBJ whole genome shotgun (WGS) entry which is preliminary data.</text>
</comment>
<feature type="compositionally biased region" description="Basic and acidic residues" evidence="1">
    <location>
        <begin position="198"/>
        <end position="213"/>
    </location>
</feature>
<proteinExistence type="predicted"/>
<feature type="compositionally biased region" description="Basic and acidic residues" evidence="1">
    <location>
        <begin position="225"/>
        <end position="238"/>
    </location>
</feature>
<evidence type="ECO:0000313" key="3">
    <source>
        <dbReference type="Proteomes" id="UP000186817"/>
    </source>
</evidence>
<keyword evidence="3" id="KW-1185">Reference proteome</keyword>
<organism evidence="2 3">
    <name type="scientific">Symbiodinium microadriaticum</name>
    <name type="common">Dinoflagellate</name>
    <name type="synonym">Zooxanthella microadriatica</name>
    <dbReference type="NCBI Taxonomy" id="2951"/>
    <lineage>
        <taxon>Eukaryota</taxon>
        <taxon>Sar</taxon>
        <taxon>Alveolata</taxon>
        <taxon>Dinophyceae</taxon>
        <taxon>Suessiales</taxon>
        <taxon>Symbiodiniaceae</taxon>
        <taxon>Symbiodinium</taxon>
    </lineage>
</organism>
<dbReference type="Proteomes" id="UP000186817">
    <property type="component" value="Unassembled WGS sequence"/>
</dbReference>
<feature type="region of interest" description="Disordered" evidence="1">
    <location>
        <begin position="92"/>
        <end position="112"/>
    </location>
</feature>
<protein>
    <submittedName>
        <fullName evidence="2">Reticulocyte-binding protein 2-like a</fullName>
    </submittedName>
</protein>
<name>A0A1Q9F1A5_SYMMI</name>
<feature type="region of interest" description="Disordered" evidence="1">
    <location>
        <begin position="198"/>
        <end position="239"/>
    </location>
</feature>
<feature type="region of interest" description="Disordered" evidence="1">
    <location>
        <begin position="410"/>
        <end position="527"/>
    </location>
</feature>
<feature type="compositionally biased region" description="Low complexity" evidence="1">
    <location>
        <begin position="429"/>
        <end position="441"/>
    </location>
</feature>